<proteinExistence type="predicted"/>
<evidence type="ECO:0000313" key="4">
    <source>
        <dbReference type="Proteomes" id="UP000566071"/>
    </source>
</evidence>
<dbReference type="NCBIfam" id="NF040506">
    <property type="entry name" value="PG0870_Nterm"/>
    <property type="match status" value="1"/>
</dbReference>
<dbReference type="EMBL" id="JABFCR010000010">
    <property type="protein sequence ID" value="NNU33448.1"/>
    <property type="molecule type" value="Genomic_DNA"/>
</dbReference>
<dbReference type="Pfam" id="PF19898">
    <property type="entry name" value="DUF6371"/>
    <property type="match status" value="1"/>
</dbReference>
<dbReference type="Pfam" id="PF21957">
    <property type="entry name" value="Zn_ribbon_16"/>
    <property type="match status" value="1"/>
</dbReference>
<protein>
    <submittedName>
        <fullName evidence="3">Uncharacterized protein</fullName>
    </submittedName>
</protein>
<evidence type="ECO:0000259" key="1">
    <source>
        <dbReference type="Pfam" id="PF19898"/>
    </source>
</evidence>
<gene>
    <name evidence="3" type="ORF">HK413_03425</name>
</gene>
<evidence type="ECO:0000259" key="2">
    <source>
        <dbReference type="Pfam" id="PF21957"/>
    </source>
</evidence>
<dbReference type="InterPro" id="IPR047731">
    <property type="entry name" value="Zinc_ribbon_put"/>
</dbReference>
<evidence type="ECO:0000313" key="3">
    <source>
        <dbReference type="EMBL" id="NNU33448.1"/>
    </source>
</evidence>
<name>A0ABX1VZS3_9SPHI</name>
<comment type="caution">
    <text evidence="3">The sequence shown here is derived from an EMBL/GenBank/DDBJ whole genome shotgun (WGS) entry which is preliminary data.</text>
</comment>
<organism evidence="3 4">
    <name type="scientific">Mucilaginibacter humi</name>
    <dbReference type="NCBI Taxonomy" id="2732510"/>
    <lineage>
        <taxon>Bacteria</taxon>
        <taxon>Pseudomonadati</taxon>
        <taxon>Bacteroidota</taxon>
        <taxon>Sphingobacteriia</taxon>
        <taxon>Sphingobacteriales</taxon>
        <taxon>Sphingobacteriaceae</taxon>
        <taxon>Mucilaginibacter</taxon>
    </lineage>
</organism>
<dbReference type="Proteomes" id="UP000566071">
    <property type="component" value="Unassembled WGS sequence"/>
</dbReference>
<accession>A0ABX1VZS3</accession>
<feature type="domain" description="DUF6371" evidence="1">
    <location>
        <begin position="106"/>
        <end position="175"/>
    </location>
</feature>
<feature type="domain" description="Zinc beta-ribbon finger putative" evidence="2">
    <location>
        <begin position="4"/>
        <end position="68"/>
    </location>
</feature>
<dbReference type="InterPro" id="IPR045951">
    <property type="entry name" value="DUF6371"/>
</dbReference>
<sequence>MTTHRYTLEPYKTKKSRYTCPQCDEPHKFTRYIDTETGEHLAGHVGKCDRETNCGYHFTPKQYFAANPALKPTKKREPKYIPPPQKPDFIPTKLFEKSLNRPPELNDFVEYLSGIFDHETLNRLIEDYHIGTAKLWPHATIFWQVDRKDRVRTGKIMLYDPYTGKRVKQPYAHIAGRIRCLNCLNITCNRFSSASTSSIPAAKRS</sequence>
<reference evidence="3 4" key="1">
    <citation type="submission" date="2020-05" db="EMBL/GenBank/DDBJ databases">
        <authorList>
            <person name="Khan S.A."/>
            <person name="Jeon C.O."/>
            <person name="Chun B.H."/>
        </authorList>
    </citation>
    <scope>NUCLEOTIDE SEQUENCE [LARGE SCALE GENOMIC DNA]</scope>
    <source>
        <strain evidence="3 4">S1162</strain>
    </source>
</reference>
<keyword evidence="4" id="KW-1185">Reference proteome</keyword>